<feature type="non-terminal residue" evidence="10">
    <location>
        <position position="132"/>
    </location>
</feature>
<evidence type="ECO:0000256" key="4">
    <source>
        <dbReference type="ARBA" id="ARBA00022837"/>
    </source>
</evidence>
<comment type="subcellular location">
    <subcellularLocation>
        <location evidence="1">Membrane</location>
    </subcellularLocation>
</comment>
<protein>
    <submittedName>
        <fullName evidence="10">Protocadherin gamma-B4-like</fullName>
    </submittedName>
</protein>
<evidence type="ECO:0000256" key="6">
    <source>
        <dbReference type="ARBA" id="ARBA00023136"/>
    </source>
</evidence>
<proteinExistence type="predicted"/>
<evidence type="ECO:0000256" key="1">
    <source>
        <dbReference type="ARBA" id="ARBA00004370"/>
    </source>
</evidence>
<dbReference type="Gene3D" id="2.60.40.60">
    <property type="entry name" value="Cadherins"/>
    <property type="match status" value="2"/>
</dbReference>
<accession>A0ABM1F7H1</accession>
<organism evidence="9 10">
    <name type="scientific">Priapulus caudatus</name>
    <name type="common">Priapulid worm</name>
    <dbReference type="NCBI Taxonomy" id="37621"/>
    <lineage>
        <taxon>Eukaryota</taxon>
        <taxon>Metazoa</taxon>
        <taxon>Ecdysozoa</taxon>
        <taxon>Scalidophora</taxon>
        <taxon>Priapulida</taxon>
        <taxon>Priapulimorpha</taxon>
        <taxon>Priapulimorphida</taxon>
        <taxon>Priapulidae</taxon>
        <taxon>Priapulus</taxon>
    </lineage>
</organism>
<dbReference type="SUPFAM" id="SSF49313">
    <property type="entry name" value="Cadherin-like"/>
    <property type="match status" value="2"/>
</dbReference>
<evidence type="ECO:0000256" key="2">
    <source>
        <dbReference type="ARBA" id="ARBA00022692"/>
    </source>
</evidence>
<feature type="non-terminal residue" evidence="10">
    <location>
        <position position="1"/>
    </location>
</feature>
<keyword evidence="6" id="KW-0472">Membrane</keyword>
<gene>
    <name evidence="10" type="primary">LOC106820383</name>
</gene>
<keyword evidence="3" id="KW-0677">Repeat</keyword>
<dbReference type="RefSeq" id="XP_014680392.1">
    <property type="nucleotide sequence ID" value="XM_014824906.1"/>
</dbReference>
<dbReference type="InterPro" id="IPR002126">
    <property type="entry name" value="Cadherin-like_dom"/>
</dbReference>
<keyword evidence="5" id="KW-1133">Transmembrane helix</keyword>
<evidence type="ECO:0000256" key="7">
    <source>
        <dbReference type="PROSITE-ProRule" id="PRU00043"/>
    </source>
</evidence>
<evidence type="ECO:0000256" key="5">
    <source>
        <dbReference type="ARBA" id="ARBA00022989"/>
    </source>
</evidence>
<dbReference type="PROSITE" id="PS00232">
    <property type="entry name" value="CADHERIN_1"/>
    <property type="match status" value="1"/>
</dbReference>
<dbReference type="Pfam" id="PF00028">
    <property type="entry name" value="Cadherin"/>
    <property type="match status" value="1"/>
</dbReference>
<dbReference type="PANTHER" id="PTHR24026:SF126">
    <property type="entry name" value="PROTOCADHERIN FAT 4"/>
    <property type="match status" value="1"/>
</dbReference>
<dbReference type="InterPro" id="IPR015919">
    <property type="entry name" value="Cadherin-like_sf"/>
</dbReference>
<sequence>VITARTPIDFELMDPNTQGATSPWYRSFSLVAMAIDHGVPPLNSTVPVTIYVEDVNDNSPIFNPDAYEVVVDETVAAGTHITRVSATDADPTPYNGAVSYRLDGVGIDKFAIDAVSGEVTVAPNAKLDLMLT</sequence>
<keyword evidence="2" id="KW-0812">Transmembrane</keyword>
<feature type="domain" description="Cadherin" evidence="8">
    <location>
        <begin position="1"/>
        <end position="62"/>
    </location>
</feature>
<evidence type="ECO:0000313" key="10">
    <source>
        <dbReference type="RefSeq" id="XP_014680392.1"/>
    </source>
</evidence>
<dbReference type="Proteomes" id="UP000695022">
    <property type="component" value="Unplaced"/>
</dbReference>
<keyword evidence="9" id="KW-1185">Reference proteome</keyword>
<dbReference type="InterPro" id="IPR020894">
    <property type="entry name" value="Cadherin_CS"/>
</dbReference>
<dbReference type="PRINTS" id="PR00205">
    <property type="entry name" value="CADHERIN"/>
</dbReference>
<name>A0ABM1F7H1_PRICU</name>
<evidence type="ECO:0000313" key="9">
    <source>
        <dbReference type="Proteomes" id="UP000695022"/>
    </source>
</evidence>
<reference evidence="10" key="1">
    <citation type="submission" date="2025-08" db="UniProtKB">
        <authorList>
            <consortium name="RefSeq"/>
        </authorList>
    </citation>
    <scope>IDENTIFICATION</scope>
</reference>
<evidence type="ECO:0000256" key="3">
    <source>
        <dbReference type="ARBA" id="ARBA00022737"/>
    </source>
</evidence>
<dbReference type="CDD" id="cd11304">
    <property type="entry name" value="Cadherin_repeat"/>
    <property type="match status" value="2"/>
</dbReference>
<feature type="domain" description="Cadherin" evidence="8">
    <location>
        <begin position="63"/>
        <end position="121"/>
    </location>
</feature>
<dbReference type="GeneID" id="106820383"/>
<evidence type="ECO:0000259" key="8">
    <source>
        <dbReference type="PROSITE" id="PS50268"/>
    </source>
</evidence>
<keyword evidence="4 7" id="KW-0106">Calcium</keyword>
<dbReference type="PANTHER" id="PTHR24026">
    <property type="entry name" value="FAT ATYPICAL CADHERIN-RELATED"/>
    <property type="match status" value="1"/>
</dbReference>
<dbReference type="PROSITE" id="PS50268">
    <property type="entry name" value="CADHERIN_2"/>
    <property type="match status" value="2"/>
</dbReference>